<dbReference type="EMBL" id="JAGZGG010000021">
    <property type="protein sequence ID" value="MBS5332680.1"/>
    <property type="molecule type" value="Genomic_DNA"/>
</dbReference>
<keyword evidence="1" id="KW-1133">Transmembrane helix</keyword>
<keyword evidence="1" id="KW-0472">Membrane</keyword>
<feature type="transmembrane region" description="Helical" evidence="1">
    <location>
        <begin position="68"/>
        <end position="94"/>
    </location>
</feature>
<evidence type="ECO:0008006" key="5">
    <source>
        <dbReference type="Google" id="ProtNLM"/>
    </source>
</evidence>
<name>A0A943D9U2_9FIRM</name>
<feature type="signal peptide" evidence="2">
    <location>
        <begin position="1"/>
        <end position="28"/>
    </location>
</feature>
<accession>A0A943D9U2</accession>
<feature type="transmembrane region" description="Helical" evidence="1">
    <location>
        <begin position="115"/>
        <end position="132"/>
    </location>
</feature>
<organism evidence="3 4">
    <name type="scientific">Subdoligranulum variabile</name>
    <dbReference type="NCBI Taxonomy" id="214851"/>
    <lineage>
        <taxon>Bacteria</taxon>
        <taxon>Bacillati</taxon>
        <taxon>Bacillota</taxon>
        <taxon>Clostridia</taxon>
        <taxon>Eubacteriales</taxon>
        <taxon>Oscillospiraceae</taxon>
        <taxon>Subdoligranulum</taxon>
    </lineage>
</organism>
<feature type="transmembrane region" description="Helical" evidence="1">
    <location>
        <begin position="212"/>
        <end position="232"/>
    </location>
</feature>
<dbReference type="Proteomes" id="UP000759273">
    <property type="component" value="Unassembled WGS sequence"/>
</dbReference>
<feature type="transmembrane region" description="Helical" evidence="1">
    <location>
        <begin position="420"/>
        <end position="444"/>
    </location>
</feature>
<evidence type="ECO:0000256" key="2">
    <source>
        <dbReference type="SAM" id="SignalP"/>
    </source>
</evidence>
<feature type="transmembrane region" description="Helical" evidence="1">
    <location>
        <begin position="276"/>
        <end position="293"/>
    </location>
</feature>
<gene>
    <name evidence="3" type="ORF">KHY36_09150</name>
</gene>
<keyword evidence="1" id="KW-0812">Transmembrane</keyword>
<feature type="transmembrane region" description="Helical" evidence="1">
    <location>
        <begin position="364"/>
        <end position="384"/>
    </location>
</feature>
<protein>
    <recommendedName>
        <fullName evidence="5">Glycosyltransferase RgtA/B/C/D-like domain-containing protein</fullName>
    </recommendedName>
</protein>
<evidence type="ECO:0000313" key="3">
    <source>
        <dbReference type="EMBL" id="MBS5332680.1"/>
    </source>
</evidence>
<sequence length="583" mass="63168">MTAQNARLRRCGAALLCLVCAAVMVRSAFVGLEIDEEYALSLGFRLVSGDRLFYSMWEPHQLSSLPSAALLAAFMAVTGGTTGVLLFFRLVVLVCKAAMSYAFYREFRRDLGGRGALLAALVLFAFVPKWFLGPDYTGQQFHWTVAAFLCLHHYVSRGFQKPWLMAVGAVCACFGYLAFPQSIAAFAVLWVGLFVLGRRGGERCRWGIPRGVWLLTGSCAGCGAAFLLYALWGVGFDPVLLAARLQLILHDPQYDFTTGARLAALAAQAWSVAKSLVWPLAAAALVCALMWALRLRGIGDAALYDKGDALCRVLSLWAALAALQCLVRAVADRSLDERQFVPVLVLAGAAAFRKGRGTPGSAALFWLGYLPGLAAYAMILRSTLLGLAPTFMYLMWPAVCGALAMLNARDKCGAARRAQGAICLAAALAFLLVCRVWCVEVTGWKPASVVDTPLVRIESGPAKGIYADEKAADMQECLVEALEPYAGQAVLQAIGEQHGLGFLMADGTLTVAQASVISGTDSDPRFEQYYTELPDKQPDVILYDDAEVRDMTEFHEWIETNFTITQRYTVQHGTASLQVLVCG</sequence>
<keyword evidence="2" id="KW-0732">Signal</keyword>
<dbReference type="AlphaFoldDB" id="A0A943D9U2"/>
<evidence type="ECO:0000256" key="1">
    <source>
        <dbReference type="SAM" id="Phobius"/>
    </source>
</evidence>
<comment type="caution">
    <text evidence="3">The sequence shown here is derived from an EMBL/GenBank/DDBJ whole genome shotgun (WGS) entry which is preliminary data.</text>
</comment>
<evidence type="ECO:0000313" key="4">
    <source>
        <dbReference type="Proteomes" id="UP000759273"/>
    </source>
</evidence>
<feature type="transmembrane region" description="Helical" evidence="1">
    <location>
        <begin position="163"/>
        <end position="191"/>
    </location>
</feature>
<feature type="chain" id="PRO_5039126206" description="Glycosyltransferase RgtA/B/C/D-like domain-containing protein" evidence="2">
    <location>
        <begin position="29"/>
        <end position="583"/>
    </location>
</feature>
<proteinExistence type="predicted"/>
<reference evidence="3" key="1">
    <citation type="submission" date="2021-02" db="EMBL/GenBank/DDBJ databases">
        <title>Infant gut strain persistence is associated with maternal origin, phylogeny, and functional potential including surface adhesion and iron acquisition.</title>
        <authorList>
            <person name="Lou Y.C."/>
        </authorList>
    </citation>
    <scope>NUCLEOTIDE SEQUENCE</scope>
    <source>
        <strain evidence="3">L3_101_000M1_dasL3_101_000M1_concoct_87</strain>
    </source>
</reference>
<feature type="transmembrane region" description="Helical" evidence="1">
    <location>
        <begin position="390"/>
        <end position="408"/>
    </location>
</feature>